<keyword evidence="9" id="KW-1185">Reference proteome</keyword>
<evidence type="ECO:0000256" key="2">
    <source>
        <dbReference type="ARBA" id="ARBA00022475"/>
    </source>
</evidence>
<organism evidence="8 9">
    <name type="scientific">Tritonibacter litoralis</name>
    <dbReference type="NCBI Taxonomy" id="2662264"/>
    <lineage>
        <taxon>Bacteria</taxon>
        <taxon>Pseudomonadati</taxon>
        <taxon>Pseudomonadota</taxon>
        <taxon>Alphaproteobacteria</taxon>
        <taxon>Rhodobacterales</taxon>
        <taxon>Paracoccaceae</taxon>
        <taxon>Tritonibacter</taxon>
    </lineage>
</organism>
<accession>A0A843YBA1</accession>
<evidence type="ECO:0000256" key="6">
    <source>
        <dbReference type="SAM" id="Phobius"/>
    </source>
</evidence>
<dbReference type="EMBL" id="WIBF01000001">
    <property type="protein sequence ID" value="MQQ07158.1"/>
    <property type="molecule type" value="Genomic_DNA"/>
</dbReference>
<keyword evidence="3 6" id="KW-0812">Transmembrane</keyword>
<dbReference type="Pfam" id="PF03631">
    <property type="entry name" value="Virul_fac_BrkB"/>
    <property type="match status" value="1"/>
</dbReference>
<keyword evidence="7" id="KW-0732">Signal</keyword>
<evidence type="ECO:0000313" key="8">
    <source>
        <dbReference type="EMBL" id="MQQ07158.1"/>
    </source>
</evidence>
<keyword evidence="2" id="KW-1003">Cell membrane</keyword>
<feature type="transmembrane region" description="Helical" evidence="6">
    <location>
        <begin position="186"/>
        <end position="207"/>
    </location>
</feature>
<feature type="transmembrane region" description="Helical" evidence="6">
    <location>
        <begin position="105"/>
        <end position="136"/>
    </location>
</feature>
<evidence type="ECO:0000256" key="1">
    <source>
        <dbReference type="ARBA" id="ARBA00004651"/>
    </source>
</evidence>
<feature type="transmembrane region" description="Helical" evidence="6">
    <location>
        <begin position="65"/>
        <end position="84"/>
    </location>
</feature>
<name>A0A843YBA1_9RHOB</name>
<comment type="subcellular location">
    <subcellularLocation>
        <location evidence="1">Cell membrane</location>
        <topology evidence="1">Multi-pass membrane protein</topology>
    </subcellularLocation>
</comment>
<keyword evidence="5 6" id="KW-0472">Membrane</keyword>
<dbReference type="GO" id="GO:0005886">
    <property type="term" value="C:plasma membrane"/>
    <property type="evidence" value="ECO:0007669"/>
    <property type="project" value="UniProtKB-SubCell"/>
</dbReference>
<dbReference type="Proteomes" id="UP000444174">
    <property type="component" value="Unassembled WGS sequence"/>
</dbReference>
<dbReference type="PANTHER" id="PTHR30213">
    <property type="entry name" value="INNER MEMBRANE PROTEIN YHJD"/>
    <property type="match status" value="1"/>
</dbReference>
<dbReference type="InterPro" id="IPR017039">
    <property type="entry name" value="Virul_fac_BrkB"/>
</dbReference>
<proteinExistence type="predicted"/>
<reference evidence="8 9" key="1">
    <citation type="submission" date="2019-10" db="EMBL/GenBank/DDBJ databases">
        <title>Epibacterium sp. nov., isolated from seawater.</title>
        <authorList>
            <person name="Zhang X."/>
            <person name="Li N."/>
        </authorList>
    </citation>
    <scope>NUCLEOTIDE SEQUENCE [LARGE SCALE GENOMIC DNA]</scope>
    <source>
        <strain evidence="8 9">SM1979</strain>
    </source>
</reference>
<gene>
    <name evidence="8" type="ORF">GFB49_01700</name>
</gene>
<dbReference type="PANTHER" id="PTHR30213:SF0">
    <property type="entry name" value="UPF0761 MEMBRANE PROTEIN YIHY"/>
    <property type="match status" value="1"/>
</dbReference>
<feature type="chain" id="PRO_5032487527" description="YihY/virulence factor BrkB family protein" evidence="7">
    <location>
        <begin position="21"/>
        <end position="256"/>
    </location>
</feature>
<evidence type="ECO:0000256" key="3">
    <source>
        <dbReference type="ARBA" id="ARBA00022692"/>
    </source>
</evidence>
<dbReference type="AlphaFoldDB" id="A0A843YBA1"/>
<dbReference type="PIRSF" id="PIRSF035875">
    <property type="entry name" value="RNase_BN"/>
    <property type="match status" value="1"/>
</dbReference>
<evidence type="ECO:0000256" key="5">
    <source>
        <dbReference type="ARBA" id="ARBA00023136"/>
    </source>
</evidence>
<evidence type="ECO:0000256" key="4">
    <source>
        <dbReference type="ARBA" id="ARBA00022989"/>
    </source>
</evidence>
<feature type="transmembrane region" description="Helical" evidence="6">
    <location>
        <begin position="219"/>
        <end position="240"/>
    </location>
</feature>
<evidence type="ECO:0000256" key="7">
    <source>
        <dbReference type="SAM" id="SignalP"/>
    </source>
</evidence>
<keyword evidence="4 6" id="KW-1133">Transmembrane helix</keyword>
<evidence type="ECO:0000313" key="9">
    <source>
        <dbReference type="Proteomes" id="UP000444174"/>
    </source>
</evidence>
<sequence>MSMMLALFPFALFTVSLAGAIAEVSAQSIDIEHVMELLFGSWPDAVASPIKHEVMAVLETSGLKLVTFSGVLTIYFASNGVDAVRLAMVSAYHEDDTRPFWIARAICVALVIIGAAGLLIAAVFEVVLPLVIYYLADHLPGMSAEFVSTWANGSNGMLVLCVPVISVFVCHFALPDRLHSLREIGAGALFTVILWWGAGIGFAYYIASFAQYSATYAGLAGAMVALVFLYLNAAILILGAELNGALMDRNIKSTAD</sequence>
<protein>
    <recommendedName>
        <fullName evidence="10">YihY/virulence factor BrkB family protein</fullName>
    </recommendedName>
</protein>
<feature type="signal peptide" evidence="7">
    <location>
        <begin position="1"/>
        <end position="20"/>
    </location>
</feature>
<feature type="transmembrane region" description="Helical" evidence="6">
    <location>
        <begin position="156"/>
        <end position="174"/>
    </location>
</feature>
<evidence type="ECO:0008006" key="10">
    <source>
        <dbReference type="Google" id="ProtNLM"/>
    </source>
</evidence>
<comment type="caution">
    <text evidence="8">The sequence shown here is derived from an EMBL/GenBank/DDBJ whole genome shotgun (WGS) entry which is preliminary data.</text>
</comment>